<dbReference type="Pfam" id="PF01661">
    <property type="entry name" value="Macro"/>
    <property type="match status" value="1"/>
</dbReference>
<protein>
    <recommendedName>
        <fullName evidence="1">Macro domain-containing protein</fullName>
    </recommendedName>
</protein>
<dbReference type="SMART" id="SM00506">
    <property type="entry name" value="A1pp"/>
    <property type="match status" value="1"/>
</dbReference>
<dbReference type="Gene3D" id="3.40.220.10">
    <property type="entry name" value="Leucine Aminopeptidase, subunit E, domain 1"/>
    <property type="match status" value="1"/>
</dbReference>
<dbReference type="NCBIfam" id="NF001664">
    <property type="entry name" value="PRK00431.1-6"/>
    <property type="match status" value="1"/>
</dbReference>
<sequence length="219" mass="23076">MGCFGRVVARRRLGFDAALTAWVLGKKSGAGRWAGWQIGGRLEWEASVRVELVEGDITGQRVDAIVNAANSSLLGGGGVDGAIHRKGGPEILAETRALRAAKYGRGLPVGQAVSTTAGRLPARWVVHTVGPVFSATEDRSGLLRSCYDNALRVADGLGAETVAFPLISAGIYRWPVDDAVRQALSVLRSFEAVRLHTAYLVLFGSETAAVARAVADALP</sequence>
<dbReference type="SUPFAM" id="SSF52949">
    <property type="entry name" value="Macro domain-like"/>
    <property type="match status" value="1"/>
</dbReference>
<dbReference type="PANTHER" id="PTHR11106">
    <property type="entry name" value="GANGLIOSIDE INDUCED DIFFERENTIATION ASSOCIATED PROTEIN 2-RELATED"/>
    <property type="match status" value="1"/>
</dbReference>
<feature type="domain" description="Macro" evidence="1">
    <location>
        <begin position="37"/>
        <end position="219"/>
    </location>
</feature>
<dbReference type="InterPro" id="IPR043472">
    <property type="entry name" value="Macro_dom-like"/>
</dbReference>
<evidence type="ECO:0000313" key="2">
    <source>
        <dbReference type="EMBL" id="BCJ43145.1"/>
    </source>
</evidence>
<dbReference type="PROSITE" id="PS51154">
    <property type="entry name" value="MACRO"/>
    <property type="match status" value="1"/>
</dbReference>
<organism evidence="2 3">
    <name type="scientific">Actinoplanes ianthinogenes</name>
    <dbReference type="NCBI Taxonomy" id="122358"/>
    <lineage>
        <taxon>Bacteria</taxon>
        <taxon>Bacillati</taxon>
        <taxon>Actinomycetota</taxon>
        <taxon>Actinomycetes</taxon>
        <taxon>Micromonosporales</taxon>
        <taxon>Micromonosporaceae</taxon>
        <taxon>Actinoplanes</taxon>
    </lineage>
</organism>
<reference evidence="2 3" key="1">
    <citation type="submission" date="2020-08" db="EMBL/GenBank/DDBJ databases">
        <title>Whole genome shotgun sequence of Actinoplanes ianthinogenes NBRC 13996.</title>
        <authorList>
            <person name="Komaki H."/>
            <person name="Tamura T."/>
        </authorList>
    </citation>
    <scope>NUCLEOTIDE SEQUENCE [LARGE SCALE GENOMIC DNA]</scope>
    <source>
        <strain evidence="2 3">NBRC 13996</strain>
    </source>
</reference>
<name>A0ABN6CC10_9ACTN</name>
<evidence type="ECO:0000259" key="1">
    <source>
        <dbReference type="PROSITE" id="PS51154"/>
    </source>
</evidence>
<evidence type="ECO:0000313" key="3">
    <source>
        <dbReference type="Proteomes" id="UP000676967"/>
    </source>
</evidence>
<dbReference type="InterPro" id="IPR002589">
    <property type="entry name" value="Macro_dom"/>
</dbReference>
<dbReference type="PANTHER" id="PTHR11106:SF27">
    <property type="entry name" value="MACRO DOMAIN-CONTAINING PROTEIN"/>
    <property type="match status" value="1"/>
</dbReference>
<proteinExistence type="predicted"/>
<keyword evidence="3" id="KW-1185">Reference proteome</keyword>
<accession>A0ABN6CC10</accession>
<dbReference type="EMBL" id="AP023356">
    <property type="protein sequence ID" value="BCJ43145.1"/>
    <property type="molecule type" value="Genomic_DNA"/>
</dbReference>
<dbReference type="Proteomes" id="UP000676967">
    <property type="component" value="Chromosome"/>
</dbReference>
<gene>
    <name evidence="2" type="ORF">Aiant_38020</name>
</gene>